<evidence type="ECO:0000313" key="2">
    <source>
        <dbReference type="EMBL" id="TFC04122.1"/>
    </source>
</evidence>
<comment type="caution">
    <text evidence="2">The sequence shown here is derived from an EMBL/GenBank/DDBJ whole genome shotgun (WGS) entry which is preliminary data.</text>
</comment>
<keyword evidence="3" id="KW-1185">Reference proteome</keyword>
<dbReference type="AlphaFoldDB" id="A0A4R8W7E6"/>
<dbReference type="InterPro" id="IPR029058">
    <property type="entry name" value="AB_hydrolase_fold"/>
</dbReference>
<dbReference type="InterPro" id="IPR000073">
    <property type="entry name" value="AB_hydrolase_1"/>
</dbReference>
<keyword evidence="2" id="KW-0378">Hydrolase</keyword>
<accession>A0A4R8W7E6</accession>
<name>A0A4R8W7E6_9MICO</name>
<dbReference type="SUPFAM" id="SSF53474">
    <property type="entry name" value="alpha/beta-Hydrolases"/>
    <property type="match status" value="1"/>
</dbReference>
<dbReference type="InterPro" id="IPR050266">
    <property type="entry name" value="AB_hydrolase_sf"/>
</dbReference>
<gene>
    <name evidence="2" type="ORF">E3O32_08145</name>
</gene>
<proteinExistence type="predicted"/>
<protein>
    <submittedName>
        <fullName evidence="2">Alpha/beta hydrolase</fullName>
    </submittedName>
</protein>
<dbReference type="Gene3D" id="3.40.50.1820">
    <property type="entry name" value="alpha/beta hydrolase"/>
    <property type="match status" value="1"/>
</dbReference>
<organism evidence="2 3">
    <name type="scientific">Cryobacterium mannosilyticum</name>
    <dbReference type="NCBI Taxonomy" id="1259190"/>
    <lineage>
        <taxon>Bacteria</taxon>
        <taxon>Bacillati</taxon>
        <taxon>Actinomycetota</taxon>
        <taxon>Actinomycetes</taxon>
        <taxon>Micrococcales</taxon>
        <taxon>Microbacteriaceae</taxon>
        <taxon>Cryobacterium</taxon>
    </lineage>
</organism>
<evidence type="ECO:0000259" key="1">
    <source>
        <dbReference type="Pfam" id="PF12697"/>
    </source>
</evidence>
<dbReference type="Pfam" id="PF12697">
    <property type="entry name" value="Abhydrolase_6"/>
    <property type="match status" value="1"/>
</dbReference>
<dbReference type="EMBL" id="SOFM01000023">
    <property type="protein sequence ID" value="TFC04122.1"/>
    <property type="molecule type" value="Genomic_DNA"/>
</dbReference>
<dbReference type="Proteomes" id="UP000297643">
    <property type="component" value="Unassembled WGS sequence"/>
</dbReference>
<feature type="domain" description="AB hydrolase-1" evidence="1">
    <location>
        <begin position="7"/>
        <end position="226"/>
    </location>
</feature>
<evidence type="ECO:0000313" key="3">
    <source>
        <dbReference type="Proteomes" id="UP000297643"/>
    </source>
</evidence>
<dbReference type="RefSeq" id="WP_134508405.1">
    <property type="nucleotide sequence ID" value="NZ_SOFM01000023.1"/>
</dbReference>
<sequence length="248" mass="26488">MTSATPVLFVHGIRTSATMWRRQLTILGEAGHPALAVDLPGHGSRLAERFTVEGALAAIDDGVAALGGPVVLVGLSLGGYYAIEYAARHPERVAALVAAGCCAIPSGWPLDAYRRLARLIRRLPDHGLWLHTTLVRVLLPRQGAADTLAGGVPLHVMDAGLAATGTLRPLKGLSRYPGPVWLVNGAFDQFRLHERRFLGACRNGRLVVVPRASHLVSLAQPERFATVLRGILDDVAAGRPRPIVDPVE</sequence>
<dbReference type="GO" id="GO:0016787">
    <property type="term" value="F:hydrolase activity"/>
    <property type="evidence" value="ECO:0007669"/>
    <property type="project" value="UniProtKB-KW"/>
</dbReference>
<dbReference type="PANTHER" id="PTHR43798">
    <property type="entry name" value="MONOACYLGLYCEROL LIPASE"/>
    <property type="match status" value="1"/>
</dbReference>
<reference evidence="2 3" key="1">
    <citation type="submission" date="2019-03" db="EMBL/GenBank/DDBJ databases">
        <title>Genomics of glacier-inhabiting Cryobacterium strains.</title>
        <authorList>
            <person name="Liu Q."/>
            <person name="Xin Y.-H."/>
        </authorList>
    </citation>
    <scope>NUCLEOTIDE SEQUENCE [LARGE SCALE GENOMIC DNA]</scope>
    <source>
        <strain evidence="2 3">RHLT2-21</strain>
    </source>
</reference>
<dbReference type="PRINTS" id="PR00111">
    <property type="entry name" value="ABHYDROLASE"/>
</dbReference>